<dbReference type="Proteomes" id="UP001597402">
    <property type="component" value="Unassembled WGS sequence"/>
</dbReference>
<feature type="domain" description="HNH nuclease" evidence="1">
    <location>
        <begin position="315"/>
        <end position="367"/>
    </location>
</feature>
<dbReference type="InterPro" id="IPR003615">
    <property type="entry name" value="HNH_nuc"/>
</dbReference>
<dbReference type="CDD" id="cd00085">
    <property type="entry name" value="HNHc"/>
    <property type="match status" value="1"/>
</dbReference>
<name>A0ABW4X4J2_9ACTN</name>
<sequence length="403" mass="43302">MSELRSALDALAVEDVRSLGPRQQLDRITELLEARNRLDAQLARSVRAAELQQAPEDDGLKSMRSWLRGHGRLSPGAAGQLVRNGRALEHLPALASAFADGAVTAEQVAVIAPVATEDRRRAARAQGVDLAEVDRTLAALAAERPLQQLTRVVHHYLARLDPDGPEPDPTEERSLILATFSDGTVVLRGRLDATGGEKLAAALEAITQADRPRGDRRTRGQQLADALVQLADNALAAGNLPFLRTVKPTVVVTIPAADLADPAPGPAAAATGFGGLVSAATARALACDGSITPVVLDEHGVPLNLGRTKRVVPPHLRRAVELRDQACVFAGCAAPTHWCDVHHLQHWILGGETSLENSALLCERHHTKIHHGFRVQRDPGGRWRTFRPDHSEIVIGARLLTTR</sequence>
<keyword evidence="3" id="KW-1185">Reference proteome</keyword>
<gene>
    <name evidence="2" type="ORF">ACFSHS_01820</name>
</gene>
<evidence type="ECO:0000313" key="2">
    <source>
        <dbReference type="EMBL" id="MFD2090300.1"/>
    </source>
</evidence>
<evidence type="ECO:0000313" key="3">
    <source>
        <dbReference type="Proteomes" id="UP001597402"/>
    </source>
</evidence>
<dbReference type="RefSeq" id="WP_376871004.1">
    <property type="nucleotide sequence ID" value="NZ_JBHUHP010000001.1"/>
</dbReference>
<dbReference type="InterPro" id="IPR003870">
    <property type="entry name" value="DUF222"/>
</dbReference>
<accession>A0ABW4X4J2</accession>
<protein>
    <submittedName>
        <fullName evidence="2">DUF222 domain-containing protein</fullName>
    </submittedName>
</protein>
<organism evidence="2 3">
    <name type="scientific">Blastococcus deserti</name>
    <dbReference type="NCBI Taxonomy" id="2259033"/>
    <lineage>
        <taxon>Bacteria</taxon>
        <taxon>Bacillati</taxon>
        <taxon>Actinomycetota</taxon>
        <taxon>Actinomycetes</taxon>
        <taxon>Geodermatophilales</taxon>
        <taxon>Geodermatophilaceae</taxon>
        <taxon>Blastococcus</taxon>
    </lineage>
</organism>
<dbReference type="SMART" id="SM00507">
    <property type="entry name" value="HNHc"/>
    <property type="match status" value="1"/>
</dbReference>
<dbReference type="EMBL" id="JBHUHP010000001">
    <property type="protein sequence ID" value="MFD2090300.1"/>
    <property type="molecule type" value="Genomic_DNA"/>
</dbReference>
<proteinExistence type="predicted"/>
<comment type="caution">
    <text evidence="2">The sequence shown here is derived from an EMBL/GenBank/DDBJ whole genome shotgun (WGS) entry which is preliminary data.</text>
</comment>
<evidence type="ECO:0000259" key="1">
    <source>
        <dbReference type="SMART" id="SM00507"/>
    </source>
</evidence>
<reference evidence="3" key="1">
    <citation type="journal article" date="2019" name="Int. J. Syst. Evol. Microbiol.">
        <title>The Global Catalogue of Microorganisms (GCM) 10K type strain sequencing project: providing services to taxonomists for standard genome sequencing and annotation.</title>
        <authorList>
            <consortium name="The Broad Institute Genomics Platform"/>
            <consortium name="The Broad Institute Genome Sequencing Center for Infectious Disease"/>
            <person name="Wu L."/>
            <person name="Ma J."/>
        </authorList>
    </citation>
    <scope>NUCLEOTIDE SEQUENCE [LARGE SCALE GENOMIC DNA]</scope>
    <source>
        <strain evidence="3">JCM 3338</strain>
    </source>
</reference>
<dbReference type="Pfam" id="PF02720">
    <property type="entry name" value="DUF222"/>
    <property type="match status" value="1"/>
</dbReference>